<dbReference type="Pfam" id="PF13302">
    <property type="entry name" value="Acetyltransf_3"/>
    <property type="match status" value="1"/>
</dbReference>
<reference evidence="2 3" key="1">
    <citation type="submission" date="2022-04" db="EMBL/GenBank/DDBJ databases">
        <title>Human microbiome associated bacterial genomes.</title>
        <authorList>
            <person name="Sandstrom S."/>
            <person name="Salamzade R."/>
            <person name="Kalan L.R."/>
        </authorList>
    </citation>
    <scope>NUCLEOTIDE SEQUENCE [LARGE SCALE GENOMIC DNA]</scope>
    <source>
        <strain evidence="3">p3-SID1799</strain>
    </source>
</reference>
<evidence type="ECO:0000313" key="3">
    <source>
        <dbReference type="Proteomes" id="UP001525379"/>
    </source>
</evidence>
<dbReference type="PANTHER" id="PTHR43610">
    <property type="entry name" value="BLL6696 PROTEIN"/>
    <property type="match status" value="1"/>
</dbReference>
<dbReference type="SUPFAM" id="SSF55729">
    <property type="entry name" value="Acyl-CoA N-acyltransferases (Nat)"/>
    <property type="match status" value="1"/>
</dbReference>
<dbReference type="InterPro" id="IPR016181">
    <property type="entry name" value="Acyl_CoA_acyltransferase"/>
</dbReference>
<proteinExistence type="predicted"/>
<feature type="domain" description="N-acetyltransferase" evidence="1">
    <location>
        <begin position="11"/>
        <end position="169"/>
    </location>
</feature>
<dbReference type="PROSITE" id="PS51186">
    <property type="entry name" value="GNAT"/>
    <property type="match status" value="1"/>
</dbReference>
<dbReference type="Gene3D" id="3.40.630.30">
    <property type="match status" value="1"/>
</dbReference>
<gene>
    <name evidence="2" type="ORF">M3D15_07650</name>
</gene>
<dbReference type="RefSeq" id="WP_260104443.1">
    <property type="nucleotide sequence ID" value="NZ_JALXSQ010000029.1"/>
</dbReference>
<evidence type="ECO:0000259" key="1">
    <source>
        <dbReference type="PROSITE" id="PS51186"/>
    </source>
</evidence>
<protein>
    <submittedName>
        <fullName evidence="2">GNAT family N-acetyltransferase</fullName>
    </submittedName>
</protein>
<dbReference type="Proteomes" id="UP001525379">
    <property type="component" value="Unassembled WGS sequence"/>
</dbReference>
<sequence length="197" mass="21407">MHPVTLFHGPVTLRPLTVDDAPALRALIDEAMWAGMSSPMPRDDAEMRAHLEALMAPESTLAFAVELDGEVVGRTAFYDHVPGLRAEVGNTFYARDVWGGIVNPSAKLLMFGYAFGELGVERVSLRCDHRNARSHAAIARLGARFEGTLRRFRPAADGTIADVDYFSIVREEWAAVRAGLEARVAAELEKSNVGGGS</sequence>
<organism evidence="2 3">
    <name type="scientific">Pseudoclavibacter albus</name>
    <dbReference type="NCBI Taxonomy" id="272241"/>
    <lineage>
        <taxon>Bacteria</taxon>
        <taxon>Bacillati</taxon>
        <taxon>Actinomycetota</taxon>
        <taxon>Actinomycetes</taxon>
        <taxon>Micrococcales</taxon>
        <taxon>Microbacteriaceae</taxon>
        <taxon>Pseudoclavibacter</taxon>
    </lineage>
</organism>
<evidence type="ECO:0000313" key="2">
    <source>
        <dbReference type="EMBL" id="MCT2043203.1"/>
    </source>
</evidence>
<name>A0ABT2HY04_9MICO</name>
<dbReference type="EMBL" id="JALXSQ010000029">
    <property type="protein sequence ID" value="MCT2043203.1"/>
    <property type="molecule type" value="Genomic_DNA"/>
</dbReference>
<dbReference type="PANTHER" id="PTHR43610:SF1">
    <property type="entry name" value="N-ACETYLTRANSFERASE DOMAIN-CONTAINING PROTEIN"/>
    <property type="match status" value="1"/>
</dbReference>
<comment type="caution">
    <text evidence="2">The sequence shown here is derived from an EMBL/GenBank/DDBJ whole genome shotgun (WGS) entry which is preliminary data.</text>
</comment>
<accession>A0ABT2HY04</accession>
<dbReference type="InterPro" id="IPR000182">
    <property type="entry name" value="GNAT_dom"/>
</dbReference>
<keyword evidence="3" id="KW-1185">Reference proteome</keyword>